<dbReference type="AlphaFoldDB" id="A0A323UWM4"/>
<comment type="caution">
    <text evidence="1">The sequence shown here is derived from an EMBL/GenBank/DDBJ whole genome shotgun (WGS) entry which is preliminary data.</text>
</comment>
<evidence type="ECO:0008006" key="3">
    <source>
        <dbReference type="Google" id="ProtNLM"/>
    </source>
</evidence>
<evidence type="ECO:0000313" key="2">
    <source>
        <dbReference type="Proteomes" id="UP000248259"/>
    </source>
</evidence>
<dbReference type="EMBL" id="QKOE01000009">
    <property type="protein sequence ID" value="PZA16040.1"/>
    <property type="molecule type" value="Genomic_DNA"/>
</dbReference>
<evidence type="ECO:0000313" key="1">
    <source>
        <dbReference type="EMBL" id="PZA16040.1"/>
    </source>
</evidence>
<sequence length="111" mass="12463">MSIRADFRGFPYPAPSDGRSAELGAFGWLSGDLTRRTFSADLRRHQPVDDAATTVTGELFHAPDHRTTLGMATHRQRLHAHATRWLWLYNHERPNMALGGITPKQRLAMAA</sequence>
<keyword evidence="2" id="KW-1185">Reference proteome</keyword>
<protein>
    <recommendedName>
        <fullName evidence="3">Integrase catalytic domain-containing protein</fullName>
    </recommendedName>
</protein>
<dbReference type="Proteomes" id="UP000248259">
    <property type="component" value="Unassembled WGS sequence"/>
</dbReference>
<organism evidence="1 2">
    <name type="scientific">Parazoarcus communis SWub3 = DSM 12120</name>
    <dbReference type="NCBI Taxonomy" id="1121029"/>
    <lineage>
        <taxon>Bacteria</taxon>
        <taxon>Pseudomonadati</taxon>
        <taxon>Pseudomonadota</taxon>
        <taxon>Betaproteobacteria</taxon>
        <taxon>Rhodocyclales</taxon>
        <taxon>Zoogloeaceae</taxon>
        <taxon>Parazoarcus</taxon>
    </lineage>
</organism>
<gene>
    <name evidence="1" type="ORF">DNK49_13540</name>
</gene>
<reference evidence="1 2" key="1">
    <citation type="submission" date="2018-06" db="EMBL/GenBank/DDBJ databases">
        <title>Azoarcus communis strain SWub3 genome.</title>
        <authorList>
            <person name="Zorraquino Salvo V."/>
            <person name="Toubiana D."/>
            <person name="Blumwald E."/>
        </authorList>
    </citation>
    <scope>NUCLEOTIDE SEQUENCE [LARGE SCALE GENOMIC DNA]</scope>
    <source>
        <strain evidence="1 2">SWub3</strain>
    </source>
</reference>
<name>A0A323UWM4_9RHOO</name>
<accession>A0A323UWM4</accession>
<proteinExistence type="predicted"/>